<evidence type="ECO:0000256" key="2">
    <source>
        <dbReference type="ARBA" id="ARBA00008874"/>
    </source>
</evidence>
<dbReference type="Proteomes" id="UP001328107">
    <property type="component" value="Unassembled WGS sequence"/>
</dbReference>
<comment type="similarity">
    <text evidence="2">Belongs to the protein kinase superfamily. STE Ser/Thr protein kinase family. STE20 subfamily.</text>
</comment>
<dbReference type="SUPFAM" id="SSF56112">
    <property type="entry name" value="Protein kinase-like (PK-like)"/>
    <property type="match status" value="1"/>
</dbReference>
<dbReference type="PROSITE" id="PS00107">
    <property type="entry name" value="PROTEIN_KINASE_ATP"/>
    <property type="match status" value="1"/>
</dbReference>
<protein>
    <recommendedName>
        <fullName evidence="3">non-specific serine/threonine protein kinase</fullName>
        <ecNumber evidence="3">2.7.11.1</ecNumber>
    </recommendedName>
</protein>
<evidence type="ECO:0000256" key="4">
    <source>
        <dbReference type="ARBA" id="ARBA00022679"/>
    </source>
</evidence>
<dbReference type="PANTHER" id="PTHR45832:SF8">
    <property type="entry name" value="PROTEIN KINASE DOMAIN-CONTAINING PROTEIN"/>
    <property type="match status" value="1"/>
</dbReference>
<evidence type="ECO:0000256" key="6">
    <source>
        <dbReference type="ARBA" id="ARBA00022741"/>
    </source>
</evidence>
<dbReference type="InterPro" id="IPR000719">
    <property type="entry name" value="Prot_kinase_dom"/>
</dbReference>
<evidence type="ECO:0000313" key="12">
    <source>
        <dbReference type="EMBL" id="GMR57189.1"/>
    </source>
</evidence>
<dbReference type="Pfam" id="PF00069">
    <property type="entry name" value="Pkinase"/>
    <property type="match status" value="1"/>
</dbReference>
<dbReference type="GO" id="GO:0005524">
    <property type="term" value="F:ATP binding"/>
    <property type="evidence" value="ECO:0007669"/>
    <property type="project" value="UniProtKB-UniRule"/>
</dbReference>
<name>A0AAN5D7R3_9BILA</name>
<dbReference type="FunFam" id="3.30.200.20:FF:000705">
    <property type="entry name" value="Non-specific serine/threonine protein kinase"/>
    <property type="match status" value="1"/>
</dbReference>
<comment type="caution">
    <text evidence="12">The sequence shown here is derived from an EMBL/GenBank/DDBJ whole genome shotgun (WGS) entry which is preliminary data.</text>
</comment>
<comment type="cofactor">
    <cofactor evidence="1">
        <name>Mg(2+)</name>
        <dbReference type="ChEBI" id="CHEBI:18420"/>
    </cofactor>
</comment>
<feature type="domain" description="Protein kinase" evidence="11">
    <location>
        <begin position="118"/>
        <end position="369"/>
    </location>
</feature>
<dbReference type="AlphaFoldDB" id="A0AAN5D7R3"/>
<dbReference type="PROSITE" id="PS50011">
    <property type="entry name" value="PROTEIN_KINASE_DOM"/>
    <property type="match status" value="1"/>
</dbReference>
<dbReference type="InterPro" id="IPR051931">
    <property type="entry name" value="PAK3-like"/>
</dbReference>
<dbReference type="GO" id="GO:0004674">
    <property type="term" value="F:protein serine/threonine kinase activity"/>
    <property type="evidence" value="ECO:0007669"/>
    <property type="project" value="UniProtKB-EC"/>
</dbReference>
<dbReference type="PANTHER" id="PTHR45832">
    <property type="entry name" value="SERINE/THREONINE-PROTEIN KINASE SAMKA-RELATED-RELATED"/>
    <property type="match status" value="1"/>
</dbReference>
<dbReference type="FunFam" id="1.10.510.10:FF:000768">
    <property type="entry name" value="Non-specific serine/threonine protein kinase"/>
    <property type="match status" value="1"/>
</dbReference>
<evidence type="ECO:0000256" key="3">
    <source>
        <dbReference type="ARBA" id="ARBA00012513"/>
    </source>
</evidence>
<keyword evidence="8" id="KW-0460">Magnesium</keyword>
<dbReference type="Gene3D" id="1.10.510.10">
    <property type="entry name" value="Transferase(Phosphotransferase) domain 1"/>
    <property type="match status" value="1"/>
</dbReference>
<proteinExistence type="inferred from homology"/>
<dbReference type="EC" id="2.7.11.1" evidence="3"/>
<keyword evidence="13" id="KW-1185">Reference proteome</keyword>
<evidence type="ECO:0000256" key="5">
    <source>
        <dbReference type="ARBA" id="ARBA00022723"/>
    </source>
</evidence>
<evidence type="ECO:0000313" key="13">
    <source>
        <dbReference type="Proteomes" id="UP001328107"/>
    </source>
</evidence>
<evidence type="ECO:0000256" key="7">
    <source>
        <dbReference type="ARBA" id="ARBA00022840"/>
    </source>
</evidence>
<evidence type="ECO:0000256" key="10">
    <source>
        <dbReference type="SAM" id="MobiDB-lite"/>
    </source>
</evidence>
<keyword evidence="7 9" id="KW-0067">ATP-binding</keyword>
<dbReference type="EMBL" id="BTRK01000006">
    <property type="protein sequence ID" value="GMR57189.1"/>
    <property type="molecule type" value="Genomic_DNA"/>
</dbReference>
<evidence type="ECO:0000256" key="8">
    <source>
        <dbReference type="ARBA" id="ARBA00022842"/>
    </source>
</evidence>
<accession>A0AAN5D7R3</accession>
<sequence length="385" mass="42301">MEMATIKTVVRGDTYNPETNVSPYGAMSPSVSARGYPFTEPDYAPLPLRCRICKKGSRSIQKEATTPLSSTATSSSSTTPPFHSSQTMNGNGGASLSHEEFRHALSLLVDRTDPRGDLDSFSQVGEGSTGVVMSAYQISSGRRVAVKKMNIRKQQRRELMFNEVSIMRDFAHPHIVRLFSSHLVGDELWLVMEYMEGGSLTDVVTHTRMTEAQMATVCVQVLSALAFLHSHGVIHRDLKSDSILLNKDGTCKVSDLGFCGQLSKEVPKRRSLVGTPYWTAIEVISRLPYDTSADMWSFGIMLIEMVEGEPPYFNEQPLEAMKRIRDGPRPDFSPTAQVSSQLRALLSSLLQHDSSRRATAAAALRDPFMGKAGPPSLLSPLLNGS</sequence>
<feature type="compositionally biased region" description="Low complexity" evidence="10">
    <location>
        <begin position="65"/>
        <end position="87"/>
    </location>
</feature>
<reference evidence="13" key="1">
    <citation type="submission" date="2022-10" db="EMBL/GenBank/DDBJ databases">
        <title>Genome assembly of Pristionchus species.</title>
        <authorList>
            <person name="Yoshida K."/>
            <person name="Sommer R.J."/>
        </authorList>
    </citation>
    <scope>NUCLEOTIDE SEQUENCE [LARGE SCALE GENOMIC DNA]</scope>
    <source>
        <strain evidence="13">RS5460</strain>
    </source>
</reference>
<gene>
    <name evidence="12" type="ORF">PMAYCL1PPCAC_27384</name>
</gene>
<feature type="region of interest" description="Disordered" evidence="10">
    <location>
        <begin position="59"/>
        <end position="95"/>
    </location>
</feature>
<keyword evidence="5" id="KW-0479">Metal-binding</keyword>
<dbReference type="InterPro" id="IPR011009">
    <property type="entry name" value="Kinase-like_dom_sf"/>
</dbReference>
<feature type="binding site" evidence="9">
    <location>
        <position position="148"/>
    </location>
    <ligand>
        <name>ATP</name>
        <dbReference type="ChEBI" id="CHEBI:30616"/>
    </ligand>
</feature>
<dbReference type="GO" id="GO:0046872">
    <property type="term" value="F:metal ion binding"/>
    <property type="evidence" value="ECO:0007669"/>
    <property type="project" value="UniProtKB-KW"/>
</dbReference>
<organism evidence="12 13">
    <name type="scientific">Pristionchus mayeri</name>
    <dbReference type="NCBI Taxonomy" id="1317129"/>
    <lineage>
        <taxon>Eukaryota</taxon>
        <taxon>Metazoa</taxon>
        <taxon>Ecdysozoa</taxon>
        <taxon>Nematoda</taxon>
        <taxon>Chromadorea</taxon>
        <taxon>Rhabditida</taxon>
        <taxon>Rhabditina</taxon>
        <taxon>Diplogasteromorpha</taxon>
        <taxon>Diplogasteroidea</taxon>
        <taxon>Neodiplogasteridae</taxon>
        <taxon>Pristionchus</taxon>
    </lineage>
</organism>
<dbReference type="Gene3D" id="3.30.200.20">
    <property type="entry name" value="Phosphorylase Kinase, domain 1"/>
    <property type="match status" value="1"/>
</dbReference>
<keyword evidence="6 9" id="KW-0547">Nucleotide-binding</keyword>
<evidence type="ECO:0000259" key="11">
    <source>
        <dbReference type="PROSITE" id="PS50011"/>
    </source>
</evidence>
<evidence type="ECO:0000256" key="1">
    <source>
        <dbReference type="ARBA" id="ARBA00001946"/>
    </source>
</evidence>
<dbReference type="InterPro" id="IPR017441">
    <property type="entry name" value="Protein_kinase_ATP_BS"/>
</dbReference>
<keyword evidence="4" id="KW-0808">Transferase</keyword>
<evidence type="ECO:0000256" key="9">
    <source>
        <dbReference type="PROSITE-ProRule" id="PRU10141"/>
    </source>
</evidence>